<comment type="function">
    <text evidence="12">Structural component of the gap junctions.</text>
</comment>
<accession>A0AAF3EHD2</accession>
<dbReference type="PANTHER" id="PTHR11893:SF20">
    <property type="entry name" value="INNEXIN-3"/>
    <property type="match status" value="1"/>
</dbReference>
<feature type="transmembrane region" description="Helical" evidence="12">
    <location>
        <begin position="100"/>
        <end position="122"/>
    </location>
</feature>
<evidence type="ECO:0000256" key="12">
    <source>
        <dbReference type="RuleBase" id="RU010713"/>
    </source>
</evidence>
<keyword evidence="8 12" id="KW-1133">Transmembrane helix</keyword>
<evidence type="ECO:0000313" key="14">
    <source>
        <dbReference type="WBParaSite" id="MBELARI_LOCUS13359"/>
    </source>
</evidence>
<evidence type="ECO:0000256" key="11">
    <source>
        <dbReference type="ARBA" id="ARBA00023303"/>
    </source>
</evidence>
<organism evidence="13 14">
    <name type="scientific">Mesorhabditis belari</name>
    <dbReference type="NCBI Taxonomy" id="2138241"/>
    <lineage>
        <taxon>Eukaryota</taxon>
        <taxon>Metazoa</taxon>
        <taxon>Ecdysozoa</taxon>
        <taxon>Nematoda</taxon>
        <taxon>Chromadorea</taxon>
        <taxon>Rhabditida</taxon>
        <taxon>Rhabditina</taxon>
        <taxon>Rhabditomorpha</taxon>
        <taxon>Rhabditoidea</taxon>
        <taxon>Rhabditidae</taxon>
        <taxon>Mesorhabditinae</taxon>
        <taxon>Mesorhabditis</taxon>
    </lineage>
</organism>
<evidence type="ECO:0000256" key="1">
    <source>
        <dbReference type="ARBA" id="ARBA00004610"/>
    </source>
</evidence>
<dbReference type="Proteomes" id="UP000887575">
    <property type="component" value="Unassembled WGS sequence"/>
</dbReference>
<evidence type="ECO:0000256" key="3">
    <source>
        <dbReference type="ARBA" id="ARBA00022448"/>
    </source>
</evidence>
<dbReference type="Pfam" id="PF00876">
    <property type="entry name" value="Innexin"/>
    <property type="match status" value="1"/>
</dbReference>
<dbReference type="PROSITE" id="PS51013">
    <property type="entry name" value="PANNEXIN"/>
    <property type="match status" value="1"/>
</dbReference>
<name>A0AAF3EHD2_9BILA</name>
<evidence type="ECO:0000256" key="8">
    <source>
        <dbReference type="ARBA" id="ARBA00022989"/>
    </source>
</evidence>
<comment type="similarity">
    <text evidence="12">Belongs to the pannexin family.</text>
</comment>
<dbReference type="GO" id="GO:0005886">
    <property type="term" value="C:plasma membrane"/>
    <property type="evidence" value="ECO:0007669"/>
    <property type="project" value="UniProtKB-SubCell"/>
</dbReference>
<evidence type="ECO:0000256" key="9">
    <source>
        <dbReference type="ARBA" id="ARBA00023065"/>
    </source>
</evidence>
<feature type="transmembrane region" description="Helical" evidence="12">
    <location>
        <begin position="180"/>
        <end position="199"/>
    </location>
</feature>
<dbReference type="GO" id="GO:0034220">
    <property type="term" value="P:monoatomic ion transmembrane transport"/>
    <property type="evidence" value="ECO:0007669"/>
    <property type="project" value="UniProtKB-KW"/>
</dbReference>
<feature type="transmembrane region" description="Helical" evidence="12">
    <location>
        <begin position="267"/>
        <end position="292"/>
    </location>
</feature>
<dbReference type="InterPro" id="IPR000990">
    <property type="entry name" value="Innexin"/>
</dbReference>
<dbReference type="GO" id="GO:0005243">
    <property type="term" value="F:gap junction channel activity"/>
    <property type="evidence" value="ECO:0007669"/>
    <property type="project" value="TreeGrafter"/>
</dbReference>
<gene>
    <name evidence="12" type="primary">inx</name>
</gene>
<reference evidence="14" key="1">
    <citation type="submission" date="2024-02" db="UniProtKB">
        <authorList>
            <consortium name="WormBaseParasite"/>
        </authorList>
    </citation>
    <scope>IDENTIFICATION</scope>
</reference>
<evidence type="ECO:0000313" key="13">
    <source>
        <dbReference type="Proteomes" id="UP000887575"/>
    </source>
</evidence>
<evidence type="ECO:0000256" key="2">
    <source>
        <dbReference type="ARBA" id="ARBA00004651"/>
    </source>
</evidence>
<dbReference type="GO" id="GO:0005921">
    <property type="term" value="C:gap junction"/>
    <property type="evidence" value="ECO:0007669"/>
    <property type="project" value="UniProtKB-SubCell"/>
</dbReference>
<dbReference type="AlphaFoldDB" id="A0AAF3EHD2"/>
<keyword evidence="13" id="KW-1185">Reference proteome</keyword>
<keyword evidence="10 12" id="KW-0472">Membrane</keyword>
<keyword evidence="6" id="KW-0303">Gap junction</keyword>
<keyword evidence="7" id="KW-0965">Cell junction</keyword>
<evidence type="ECO:0000256" key="6">
    <source>
        <dbReference type="ARBA" id="ARBA00022868"/>
    </source>
</evidence>
<dbReference type="WBParaSite" id="MBELARI_LOCUS13359">
    <property type="protein sequence ID" value="MBELARI_LOCUS13359"/>
    <property type="gene ID" value="MBELARI_LOCUS13359"/>
</dbReference>
<protein>
    <recommendedName>
        <fullName evidence="12">Innexin</fullName>
    </recommendedName>
</protein>
<evidence type="ECO:0000256" key="10">
    <source>
        <dbReference type="ARBA" id="ARBA00023136"/>
    </source>
</evidence>
<dbReference type="PRINTS" id="PR01262">
    <property type="entry name" value="INNEXIN"/>
</dbReference>
<keyword evidence="11 12" id="KW-0407">Ion channel</keyword>
<dbReference type="PANTHER" id="PTHR11893">
    <property type="entry name" value="INNEXIN"/>
    <property type="match status" value="1"/>
</dbReference>
<comment type="caution">
    <text evidence="12">Lacks conserved residue(s) required for the propagation of feature annotation.</text>
</comment>
<keyword evidence="5 12" id="KW-0812">Transmembrane</keyword>
<keyword evidence="4" id="KW-1003">Cell membrane</keyword>
<evidence type="ECO:0000256" key="4">
    <source>
        <dbReference type="ARBA" id="ARBA00022475"/>
    </source>
</evidence>
<proteinExistence type="inferred from homology"/>
<keyword evidence="9 12" id="KW-0406">Ion transport</keyword>
<evidence type="ECO:0000256" key="5">
    <source>
        <dbReference type="ARBA" id="ARBA00022692"/>
    </source>
</evidence>
<evidence type="ECO:0000256" key="7">
    <source>
        <dbReference type="ARBA" id="ARBA00022949"/>
    </source>
</evidence>
<comment type="subcellular location">
    <subcellularLocation>
        <location evidence="1">Cell junction</location>
        <location evidence="1">Gap junction</location>
    </subcellularLocation>
    <subcellularLocation>
        <location evidence="2 12">Cell membrane</location>
        <topology evidence="2 12">Multi-pass membrane protein</topology>
    </subcellularLocation>
</comment>
<keyword evidence="3 12" id="KW-0813">Transport</keyword>
<sequence length="438" mass="51193">MINAFPFDYVKGFFRRAPVGDLIDHLHHTVLPSILFIFFLMISAKQWVGTPIQCWLPKEFSSEWGQYAENYCFIHGTYYAPISVDHRITPEEKKENFAGYYQWVPLFLLLSGCFFYLPFFIYQEVVRKLAGIDIQKCTEESITIKNANLKDRSQMIETLVNDFDEQLRARSEQRKGSRAVYLYILLKLAFIVNLCAQLWHMNFFLGHESLWAIWSAADIIQGEDSSHKGYFPRVTFCDFKIRDLGNNRPYSVQCVLMINALNEKVYLLLWSIYVLLLAVTFLNFLYTIYHYFACNSLANYMKSMLMESATKESNEEFDVNEIQYYTYYNLGREALLALHLIEVHTDRRLCALINKGLYDRFCKTKKPGDVKIGAILTINEKLNQSTSISSINVISMINNSLHANNEKLKQSQSINYIPRIWINDRQKEAKKLDHCKIV</sequence>